<dbReference type="InterPro" id="IPR000182">
    <property type="entry name" value="GNAT_dom"/>
</dbReference>
<dbReference type="SUPFAM" id="SSF55729">
    <property type="entry name" value="Acyl-CoA N-acyltransferases (Nat)"/>
    <property type="match status" value="1"/>
</dbReference>
<feature type="domain" description="N-acetyltransferase" evidence="1">
    <location>
        <begin position="91"/>
        <end position="250"/>
    </location>
</feature>
<dbReference type="Pfam" id="PF00583">
    <property type="entry name" value="Acetyltransf_1"/>
    <property type="match status" value="1"/>
</dbReference>
<evidence type="ECO:0000313" key="3">
    <source>
        <dbReference type="Proteomes" id="UP001603978"/>
    </source>
</evidence>
<keyword evidence="3" id="KW-1185">Reference proteome</keyword>
<evidence type="ECO:0000313" key="2">
    <source>
        <dbReference type="EMBL" id="MFG1704434.1"/>
    </source>
</evidence>
<dbReference type="EC" id="2.3.1.-" evidence="2"/>
<sequence>MGRQGRRQLERARDRARVHVHLLGRQVRQLRPQAPHLLTHERRLITLLDAEADLAKILRGHGYREQTSGPFFIHLRRGLDDLPQPGVPDGYTLRHLRGESDAAARARVHRAAFSLPNLPPSKVTPDSYLQVMRAQPYRLELDWLVEAPDGTPVAFCLAWLDEHNRVAALEPVGTDPGHRRLGLATAATLAALHAARRLGAASARVCARGDDDYPAARATYQAMGFHRYARNVSFVRDHSIQATPTTLTGT</sequence>
<dbReference type="GO" id="GO:0016746">
    <property type="term" value="F:acyltransferase activity"/>
    <property type="evidence" value="ECO:0007669"/>
    <property type="project" value="UniProtKB-KW"/>
</dbReference>
<keyword evidence="2" id="KW-0808">Transferase</keyword>
<name>A0ABW7AAT1_9ACTN</name>
<keyword evidence="2" id="KW-0012">Acyltransferase</keyword>
<protein>
    <submittedName>
        <fullName evidence="2">GNAT family N-acetyltransferase</fullName>
        <ecNumber evidence="2">2.3.1.-</ecNumber>
    </submittedName>
</protein>
<dbReference type="EMBL" id="JBICRM010000007">
    <property type="protein sequence ID" value="MFG1704434.1"/>
    <property type="molecule type" value="Genomic_DNA"/>
</dbReference>
<dbReference type="Proteomes" id="UP001603978">
    <property type="component" value="Unassembled WGS sequence"/>
</dbReference>
<evidence type="ECO:0000259" key="1">
    <source>
        <dbReference type="PROSITE" id="PS51186"/>
    </source>
</evidence>
<organism evidence="2 3">
    <name type="scientific">Nonomuraea marmarensis</name>
    <dbReference type="NCBI Taxonomy" id="3351344"/>
    <lineage>
        <taxon>Bacteria</taxon>
        <taxon>Bacillati</taxon>
        <taxon>Actinomycetota</taxon>
        <taxon>Actinomycetes</taxon>
        <taxon>Streptosporangiales</taxon>
        <taxon>Streptosporangiaceae</taxon>
        <taxon>Nonomuraea</taxon>
    </lineage>
</organism>
<dbReference type="InterPro" id="IPR016181">
    <property type="entry name" value="Acyl_CoA_acyltransferase"/>
</dbReference>
<dbReference type="PROSITE" id="PS51186">
    <property type="entry name" value="GNAT"/>
    <property type="match status" value="1"/>
</dbReference>
<gene>
    <name evidence="2" type="ORF">ACFLIM_14685</name>
</gene>
<accession>A0ABW7AAT1</accession>
<comment type="caution">
    <text evidence="2">The sequence shown here is derived from an EMBL/GenBank/DDBJ whole genome shotgun (WGS) entry which is preliminary data.</text>
</comment>
<proteinExistence type="predicted"/>
<reference evidence="2 3" key="1">
    <citation type="submission" date="2024-10" db="EMBL/GenBank/DDBJ databases">
        <authorList>
            <person name="Topkara A.R."/>
            <person name="Saygin H."/>
        </authorList>
    </citation>
    <scope>NUCLEOTIDE SEQUENCE [LARGE SCALE GENOMIC DNA]</scope>
    <source>
        <strain evidence="2 3">M3C6</strain>
    </source>
</reference>
<dbReference type="Gene3D" id="3.40.630.30">
    <property type="match status" value="1"/>
</dbReference>